<dbReference type="PANTHER" id="PTHR19211">
    <property type="entry name" value="ATP-BINDING TRANSPORT PROTEIN-RELATED"/>
    <property type="match status" value="1"/>
</dbReference>
<evidence type="ECO:0000256" key="1">
    <source>
        <dbReference type="ARBA" id="ARBA00022737"/>
    </source>
</evidence>
<sequence length="538" mass="57953">MSVSPSVVLSDLTFSWPDGRPVLDGLDASFMPRRTGLVGTNGAGKSTLLHLITGRYRPQRGSVRVTGTVGHLPQQVVTNHSDTVADLLGIGDVRRALARIEHGSTDPDDFTDVGADWDVEERTLALLDSAGLGESLGTAADLDRPMRTLSGGESTLVALVGQVIRRPSVLLLDEPTNNLDGRARSALGRVLDEFSGAVVVASHDQGLLDTMDDIAELHSVRSSPASLRMFGGNWTHYRSVVEGEQEAARAAARSADQDLRRQKRDLVEAQSTVAHRRRMGEKASREKRVPKIVAHNRRSAAQESAAKYRIGHEDRVADARTRADEAHEMIRDDTEIVVDLPETAVHASKSVASTGEMLLDLDGRYPDRTVELTVVGPERIALVGDNGVGKTTLLRSLASSVPTAVLPQSLDVFDDDASVVENVRRAAPDTSITDVRTRLARFLFRGRRADAVVRTLSGGERVRAALAMLLLADPAPQLLILDEPTNNLDVASRTHLSTALSSYRGALIVVSHDEAFLDALGITRRVDLTGEGLTSTSA</sequence>
<keyword evidence="6" id="KW-1185">Reference proteome</keyword>
<proteinExistence type="predicted"/>
<evidence type="ECO:0000313" key="5">
    <source>
        <dbReference type="EMBL" id="MBM7416460.1"/>
    </source>
</evidence>
<dbReference type="SMART" id="SM00382">
    <property type="entry name" value="AAA"/>
    <property type="match status" value="2"/>
</dbReference>
<dbReference type="SUPFAM" id="SSF52540">
    <property type="entry name" value="P-loop containing nucleoside triphosphate hydrolases"/>
    <property type="match status" value="2"/>
</dbReference>
<gene>
    <name evidence="5" type="ORF">JOE42_003193</name>
</gene>
<dbReference type="InterPro" id="IPR003439">
    <property type="entry name" value="ABC_transporter-like_ATP-bd"/>
</dbReference>
<evidence type="ECO:0000259" key="4">
    <source>
        <dbReference type="PROSITE" id="PS50893"/>
    </source>
</evidence>
<dbReference type="InterPro" id="IPR017871">
    <property type="entry name" value="ABC_transporter-like_CS"/>
</dbReference>
<dbReference type="PANTHER" id="PTHR19211:SF6">
    <property type="entry name" value="BLL7188 PROTEIN"/>
    <property type="match status" value="1"/>
</dbReference>
<dbReference type="PROSITE" id="PS50893">
    <property type="entry name" value="ABC_TRANSPORTER_2"/>
    <property type="match status" value="1"/>
</dbReference>
<evidence type="ECO:0000313" key="6">
    <source>
        <dbReference type="Proteomes" id="UP000703038"/>
    </source>
</evidence>
<feature type="domain" description="ABC transporter" evidence="4">
    <location>
        <begin position="7"/>
        <end position="256"/>
    </location>
</feature>
<dbReference type="Pfam" id="PF00005">
    <property type="entry name" value="ABC_tran"/>
    <property type="match status" value="2"/>
</dbReference>
<dbReference type="PROSITE" id="PS00211">
    <property type="entry name" value="ABC_TRANSPORTER_1"/>
    <property type="match status" value="1"/>
</dbReference>
<comment type="caution">
    <text evidence="5">The sequence shown here is derived from an EMBL/GenBank/DDBJ whole genome shotgun (WGS) entry which is preliminary data.</text>
</comment>
<dbReference type="InterPro" id="IPR027417">
    <property type="entry name" value="P-loop_NTPase"/>
</dbReference>
<keyword evidence="1" id="KW-0677">Repeat</keyword>
<evidence type="ECO:0000256" key="3">
    <source>
        <dbReference type="ARBA" id="ARBA00022840"/>
    </source>
</evidence>
<organism evidence="5 6">
    <name type="scientific">Rhodococcoides corynebacterioides</name>
    <dbReference type="NCBI Taxonomy" id="53972"/>
    <lineage>
        <taxon>Bacteria</taxon>
        <taxon>Bacillati</taxon>
        <taxon>Actinomycetota</taxon>
        <taxon>Actinomycetes</taxon>
        <taxon>Mycobacteriales</taxon>
        <taxon>Nocardiaceae</taxon>
        <taxon>Rhodococcoides</taxon>
    </lineage>
</organism>
<evidence type="ECO:0000256" key="2">
    <source>
        <dbReference type="ARBA" id="ARBA00022741"/>
    </source>
</evidence>
<dbReference type="EMBL" id="JAFBBK010000001">
    <property type="protein sequence ID" value="MBM7416460.1"/>
    <property type="molecule type" value="Genomic_DNA"/>
</dbReference>
<dbReference type="InterPro" id="IPR050611">
    <property type="entry name" value="ABCF"/>
</dbReference>
<keyword evidence="3" id="KW-0067">ATP-binding</keyword>
<protein>
    <submittedName>
        <fullName evidence="5">ATPase subunit of ABC transporter with duplicated ATPase domains</fullName>
    </submittedName>
</protein>
<name>A0ABS2KWY3_9NOCA</name>
<dbReference type="InterPro" id="IPR003593">
    <property type="entry name" value="AAA+_ATPase"/>
</dbReference>
<accession>A0ABS2KWY3</accession>
<dbReference type="RefSeq" id="WP_204869259.1">
    <property type="nucleotide sequence ID" value="NZ_JAFBBK010000001.1"/>
</dbReference>
<keyword evidence="2" id="KW-0547">Nucleotide-binding</keyword>
<dbReference type="Gene3D" id="3.40.50.300">
    <property type="entry name" value="P-loop containing nucleotide triphosphate hydrolases"/>
    <property type="match status" value="2"/>
</dbReference>
<reference evidence="5 6" key="1">
    <citation type="submission" date="2021-01" db="EMBL/GenBank/DDBJ databases">
        <title>Genomics of switchgrass bacterial isolates.</title>
        <authorList>
            <person name="Shade A."/>
        </authorList>
    </citation>
    <scope>NUCLEOTIDE SEQUENCE [LARGE SCALE GENOMIC DNA]</scope>
    <source>
        <strain evidence="5 6">PvP111</strain>
    </source>
</reference>
<dbReference type="Proteomes" id="UP000703038">
    <property type="component" value="Unassembled WGS sequence"/>
</dbReference>